<dbReference type="InterPro" id="IPR004154">
    <property type="entry name" value="Anticodon-bd"/>
</dbReference>
<dbReference type="GO" id="GO:0016874">
    <property type="term" value="F:ligase activity"/>
    <property type="evidence" value="ECO:0007669"/>
    <property type="project" value="UniProtKB-KW"/>
</dbReference>
<dbReference type="Gene3D" id="3.30.930.10">
    <property type="entry name" value="Bira Bifunctional Protein, Domain 2"/>
    <property type="match status" value="1"/>
</dbReference>
<dbReference type="InterPro" id="IPR045864">
    <property type="entry name" value="aa-tRNA-synth_II/BPL/LPL"/>
</dbReference>
<comment type="similarity">
    <text evidence="1">Belongs to the class-II aminoacyl-tRNA synthetase family.</text>
</comment>
<evidence type="ECO:0000256" key="4">
    <source>
        <dbReference type="ARBA" id="ARBA00022741"/>
    </source>
</evidence>
<dbReference type="NCBIfam" id="TIGR00389">
    <property type="entry name" value="glyS_dimeric"/>
    <property type="match status" value="1"/>
</dbReference>
<evidence type="ECO:0000256" key="3">
    <source>
        <dbReference type="ARBA" id="ARBA00022598"/>
    </source>
</evidence>
<dbReference type="NCBIfam" id="NF003211">
    <property type="entry name" value="PRK04173.1"/>
    <property type="match status" value="1"/>
</dbReference>
<keyword evidence="3 9" id="KW-0436">Ligase</keyword>
<keyword evidence="10" id="KW-1185">Reference proteome</keyword>
<dbReference type="CDD" id="cd00858">
    <property type="entry name" value="GlyRS_anticodon"/>
    <property type="match status" value="1"/>
</dbReference>
<dbReference type="Pfam" id="PF00587">
    <property type="entry name" value="tRNA-synt_2b"/>
    <property type="match status" value="1"/>
</dbReference>
<dbReference type="Proteomes" id="UP001642464">
    <property type="component" value="Unassembled WGS sequence"/>
</dbReference>
<dbReference type="Pfam" id="PF03129">
    <property type="entry name" value="HGTP_anticodon"/>
    <property type="match status" value="1"/>
</dbReference>
<evidence type="ECO:0000313" key="9">
    <source>
        <dbReference type="EMBL" id="CAK9101797.1"/>
    </source>
</evidence>
<dbReference type="InterPro" id="IPR027031">
    <property type="entry name" value="Gly-tRNA_synthase/POLG2"/>
</dbReference>
<dbReference type="InterPro" id="IPR002314">
    <property type="entry name" value="aa-tRNA-synt_IIb"/>
</dbReference>
<comment type="caution">
    <text evidence="9">The sequence shown here is derived from an EMBL/GenBank/DDBJ whole genome shotgun (WGS) entry which is preliminary data.</text>
</comment>
<dbReference type="CDD" id="cd00774">
    <property type="entry name" value="GlyRS-like_core"/>
    <property type="match status" value="1"/>
</dbReference>
<keyword evidence="5" id="KW-0067">ATP-binding</keyword>
<keyword evidence="7" id="KW-0030">Aminoacyl-tRNA synthetase</keyword>
<name>A0ABP0RRH4_9DINO</name>
<keyword evidence="6" id="KW-0648">Protein biosynthesis</keyword>
<evidence type="ECO:0000256" key="5">
    <source>
        <dbReference type="ARBA" id="ARBA00022840"/>
    </source>
</evidence>
<evidence type="ECO:0000256" key="1">
    <source>
        <dbReference type="ARBA" id="ARBA00008226"/>
    </source>
</evidence>
<evidence type="ECO:0000256" key="7">
    <source>
        <dbReference type="ARBA" id="ARBA00023146"/>
    </source>
</evidence>
<proteinExistence type="inferred from homology"/>
<gene>
    <name evidence="9" type="ORF">SCF082_LOCUS47591</name>
</gene>
<evidence type="ECO:0000259" key="8">
    <source>
        <dbReference type="PROSITE" id="PS50862"/>
    </source>
</evidence>
<keyword evidence="4" id="KW-0547">Nucleotide-binding</keyword>
<protein>
    <recommendedName>
        <fullName evidence="2">glycine--tRNA ligase</fullName>
        <ecNumber evidence="2">6.1.1.14</ecNumber>
    </recommendedName>
</protein>
<dbReference type="Gene3D" id="3.40.50.800">
    <property type="entry name" value="Anticodon-binding domain"/>
    <property type="match status" value="1"/>
</dbReference>
<accession>A0ABP0RRH4</accession>
<dbReference type="PRINTS" id="PR01043">
    <property type="entry name" value="TRNASYNTHGLY"/>
</dbReference>
<dbReference type="EC" id="6.1.1.14" evidence="2"/>
<dbReference type="InterPro" id="IPR002315">
    <property type="entry name" value="tRNA-synt_gly"/>
</dbReference>
<evidence type="ECO:0000256" key="2">
    <source>
        <dbReference type="ARBA" id="ARBA00012829"/>
    </source>
</evidence>
<dbReference type="InterPro" id="IPR006195">
    <property type="entry name" value="aa-tRNA-synth_II"/>
</dbReference>
<dbReference type="InterPro" id="IPR036621">
    <property type="entry name" value="Anticodon-bd_dom_sf"/>
</dbReference>
<dbReference type="SUPFAM" id="SSF52954">
    <property type="entry name" value="Class II aaRS ABD-related"/>
    <property type="match status" value="1"/>
</dbReference>
<organism evidence="9 10">
    <name type="scientific">Durusdinium trenchii</name>
    <dbReference type="NCBI Taxonomy" id="1381693"/>
    <lineage>
        <taxon>Eukaryota</taxon>
        <taxon>Sar</taxon>
        <taxon>Alveolata</taxon>
        <taxon>Dinophyceae</taxon>
        <taxon>Suessiales</taxon>
        <taxon>Symbiodiniaceae</taxon>
        <taxon>Durusdinium</taxon>
    </lineage>
</organism>
<dbReference type="PANTHER" id="PTHR10745">
    <property type="entry name" value="GLYCYL-TRNA SYNTHETASE/DNA POLYMERASE SUBUNIT GAMMA-2"/>
    <property type="match status" value="1"/>
</dbReference>
<dbReference type="EMBL" id="CAXAMM010041907">
    <property type="protein sequence ID" value="CAK9101797.1"/>
    <property type="molecule type" value="Genomic_DNA"/>
</dbReference>
<feature type="domain" description="Aminoacyl-transfer RNA synthetases class-II family profile" evidence="8">
    <location>
        <begin position="205"/>
        <end position="472"/>
    </location>
</feature>
<dbReference type="PANTHER" id="PTHR10745:SF8">
    <property type="entry name" value="DNA POLYMERASE SUBUNIT GAMMA-2, MITOCHONDRIAL"/>
    <property type="match status" value="1"/>
</dbReference>
<evidence type="ECO:0000256" key="6">
    <source>
        <dbReference type="ARBA" id="ARBA00022917"/>
    </source>
</evidence>
<dbReference type="SUPFAM" id="SSF55681">
    <property type="entry name" value="Class II aaRS and biotin synthetases"/>
    <property type="match status" value="1"/>
</dbReference>
<sequence>MEAMAALLPRAKDFGLALPAPPTRPQRPSASTAFRGSFGLRCFALPAVASFLTSLRSQSRRRFSAPRRAVNTDAEYKIDLEGLVSLCKRRGFVFPSGEIYGGYNGFFDYGPLGAELKNNLKRMWWRKMVHCRDDVIGLDSSIVTTPSVHQASGHVDNFSDPMVDCTESKKRFRADQLMWAKVELEDGTSAGYVSMVEDGNVEVALKKAAKKLIKQKKIEGGFKELEIKDMTDATEEEVKLIPSPATGLPGSLTGARAFNLMFETYVGPYSDGASKSYLRPETAQGIFVNFKTVTYVMRQKIPFGIAQIGKAFRNEITPRQFLFRSREFEQMEIEYFIDPEADFKAIQEEWIMEMWNFLKAVGLKESLLDREVHEGEKLAHYARACTDIVFTYPFGTQELLGVAARGEYDLQQHAQASGESLEYQVPGQKRKFVPHVIEPSCGVDRLFLALLCSAYDEDEIDGEKRSLLRFHPCVAPITCAIFPLLKNKPPLVEKAKGLAAMLRSSGFNVLYDEAGTIGKRYRRMDEVGTPFCCTIDFDTLEDDTVTIRRRDDPLKVERKKREDIGAFLMKECQLPEQ</sequence>
<evidence type="ECO:0000313" key="10">
    <source>
        <dbReference type="Proteomes" id="UP001642464"/>
    </source>
</evidence>
<dbReference type="PROSITE" id="PS50862">
    <property type="entry name" value="AA_TRNA_LIGASE_II"/>
    <property type="match status" value="1"/>
</dbReference>
<dbReference type="InterPro" id="IPR033731">
    <property type="entry name" value="GlyRS-like_core"/>
</dbReference>
<reference evidence="9 10" key="1">
    <citation type="submission" date="2024-02" db="EMBL/GenBank/DDBJ databases">
        <authorList>
            <person name="Chen Y."/>
            <person name="Shah S."/>
            <person name="Dougan E. K."/>
            <person name="Thang M."/>
            <person name="Chan C."/>
        </authorList>
    </citation>
    <scope>NUCLEOTIDE SEQUENCE [LARGE SCALE GENOMIC DNA]</scope>
</reference>